<protein>
    <submittedName>
        <fullName evidence="1">Uncharacterized protein</fullName>
    </submittedName>
</protein>
<organism evidence="1 2">
    <name type="scientific">Vanilla planifolia</name>
    <name type="common">Vanilla</name>
    <dbReference type="NCBI Taxonomy" id="51239"/>
    <lineage>
        <taxon>Eukaryota</taxon>
        <taxon>Viridiplantae</taxon>
        <taxon>Streptophyta</taxon>
        <taxon>Embryophyta</taxon>
        <taxon>Tracheophyta</taxon>
        <taxon>Spermatophyta</taxon>
        <taxon>Magnoliopsida</taxon>
        <taxon>Liliopsida</taxon>
        <taxon>Asparagales</taxon>
        <taxon>Orchidaceae</taxon>
        <taxon>Vanilloideae</taxon>
        <taxon>Vanilleae</taxon>
        <taxon>Vanilla</taxon>
    </lineage>
</organism>
<evidence type="ECO:0000313" key="1">
    <source>
        <dbReference type="EMBL" id="KAG0456133.1"/>
    </source>
</evidence>
<dbReference type="PANTHER" id="PTHR36770">
    <property type="entry name" value="PHOTOSYSTEM I ASSEMBLY FACTOR PSA3, CHLOROPLASTIC"/>
    <property type="match status" value="1"/>
</dbReference>
<dbReference type="Proteomes" id="UP000639772">
    <property type="component" value="Chromosome 13"/>
</dbReference>
<dbReference type="PANTHER" id="PTHR36770:SF1">
    <property type="entry name" value="PHOTOSYSTEM I ASSEMBLY FACTOR PSA3, CHLOROPLASTIC"/>
    <property type="match status" value="1"/>
</dbReference>
<evidence type="ECO:0000313" key="2">
    <source>
        <dbReference type="Proteomes" id="UP000639772"/>
    </source>
</evidence>
<dbReference type="InterPro" id="IPR037736">
    <property type="entry name" value="PSA3"/>
</dbReference>
<dbReference type="AlphaFoldDB" id="A0A835PNT0"/>
<dbReference type="OrthoDB" id="2013100at2759"/>
<sequence>MRTAKQKRAKLRSAAPEIPMEVRVEKAVEAIYVCCFGKDPIEEEDAKLLCVMLNAVFPSVGRAEIEERVNSIAAQIAEGQRPSFSELKPLSKEAMQRQMNELELLNQRSKGNK</sequence>
<proteinExistence type="predicted"/>
<name>A0A835PNT0_VANPL</name>
<accession>A0A835PNT0</accession>
<reference evidence="1 2" key="1">
    <citation type="journal article" date="2020" name="Nat. Food">
        <title>A phased Vanilla planifolia genome enables genetic improvement of flavour and production.</title>
        <authorList>
            <person name="Hasing T."/>
            <person name="Tang H."/>
            <person name="Brym M."/>
            <person name="Khazi F."/>
            <person name="Huang T."/>
            <person name="Chambers A.H."/>
        </authorList>
    </citation>
    <scope>NUCLEOTIDE SEQUENCE [LARGE SCALE GENOMIC DNA]</scope>
    <source>
        <tissue evidence="1">Leaf</tissue>
    </source>
</reference>
<dbReference type="GO" id="GO:0048564">
    <property type="term" value="P:photosystem I assembly"/>
    <property type="evidence" value="ECO:0007669"/>
    <property type="project" value="InterPro"/>
</dbReference>
<comment type="caution">
    <text evidence="1">The sequence shown here is derived from an EMBL/GenBank/DDBJ whole genome shotgun (WGS) entry which is preliminary data.</text>
</comment>
<gene>
    <name evidence="1" type="ORF">HPP92_023921</name>
</gene>
<dbReference type="EMBL" id="JADCNM010000013">
    <property type="protein sequence ID" value="KAG0456133.1"/>
    <property type="molecule type" value="Genomic_DNA"/>
</dbReference>